<feature type="transmembrane region" description="Helical" evidence="7">
    <location>
        <begin position="197"/>
        <end position="217"/>
    </location>
</feature>
<feature type="domain" description="Major facilitator superfamily (MFS) profile" evidence="8">
    <location>
        <begin position="15"/>
        <end position="505"/>
    </location>
</feature>
<dbReference type="PANTHER" id="PTHR42718:SF46">
    <property type="entry name" value="BLR6921 PROTEIN"/>
    <property type="match status" value="1"/>
</dbReference>
<evidence type="ECO:0000313" key="10">
    <source>
        <dbReference type="Proteomes" id="UP000189777"/>
    </source>
</evidence>
<evidence type="ECO:0000256" key="5">
    <source>
        <dbReference type="ARBA" id="ARBA00022989"/>
    </source>
</evidence>
<dbReference type="InterPro" id="IPR036259">
    <property type="entry name" value="MFS_trans_sf"/>
</dbReference>
<evidence type="ECO:0000259" key="8">
    <source>
        <dbReference type="PROSITE" id="PS50850"/>
    </source>
</evidence>
<feature type="transmembrane region" description="Helical" evidence="7">
    <location>
        <begin position="81"/>
        <end position="100"/>
    </location>
</feature>
<feature type="transmembrane region" description="Helical" evidence="7">
    <location>
        <begin position="106"/>
        <end position="127"/>
    </location>
</feature>
<keyword evidence="10" id="KW-1185">Reference proteome</keyword>
<proteinExistence type="predicted"/>
<dbReference type="PANTHER" id="PTHR42718">
    <property type="entry name" value="MAJOR FACILITATOR SUPERFAMILY MULTIDRUG TRANSPORTER MFSC"/>
    <property type="match status" value="1"/>
</dbReference>
<dbReference type="InterPro" id="IPR020846">
    <property type="entry name" value="MFS_dom"/>
</dbReference>
<sequence>MTTQVAGHMKGTTAALVALTAASCLQVVDPTANNIAIVGASVDLDMSSSSRAFAASVGTLSLAAFILTTGALGDRLGRRKVMLAGLVVAIAGGVLTAIAPTTAIFILGRAVTGVGIAASFGLSFALLREVLPNQIPKAVAFWLAGQTAAALVLGVVAGWLAGFGWRFGYLAMPIVAVIALLMCLRGLPEAKADSVGAFDYVGLGSIAVSLIGLIYGLSNAASYGWGSTQVLVPVLVGLVFMALFIWWEGRIAAPAFPVKLFKDPELAGSVAVGFSFNMWQAVVMIQLSMLWQYVYQYTPLQVSLGQLPMSLAMVVGAVIAGRLLSRGIPASLNLIIGHVLLIGTMVLFGFSTTTSPYVFFAIPMIVGGFARMLNETTMGQFFVAKPPPALTGAMASSKTAIGQTSFALGTALSSTFLFGQYGRGIAEAFADANVEPSQQGQYTGMIQQYVSGGDMSDYDPAVVQKVIDQASEVFLSSFNGTMFIIAGFLAFFAIISTLFFAKANRDRKAGRLVDGPLTLDGRPAALAGGDAGPRGDETQS</sequence>
<evidence type="ECO:0000313" key="9">
    <source>
        <dbReference type="EMBL" id="SKC58106.1"/>
    </source>
</evidence>
<reference evidence="9 10" key="1">
    <citation type="submission" date="2017-02" db="EMBL/GenBank/DDBJ databases">
        <authorList>
            <person name="Peterson S.W."/>
        </authorList>
    </citation>
    <scope>NUCLEOTIDE SEQUENCE [LARGE SCALE GENOMIC DNA]</scope>
    <source>
        <strain evidence="9 10">DSM 21481</strain>
    </source>
</reference>
<comment type="subcellular location">
    <subcellularLocation>
        <location evidence="1">Cell membrane</location>
        <topology evidence="1">Multi-pass membrane protein</topology>
    </subcellularLocation>
</comment>
<dbReference type="Proteomes" id="UP000189777">
    <property type="component" value="Unassembled WGS sequence"/>
</dbReference>
<keyword evidence="4 7" id="KW-0812">Transmembrane</keyword>
<feature type="transmembrane region" description="Helical" evidence="7">
    <location>
        <begin position="223"/>
        <end position="246"/>
    </location>
</feature>
<evidence type="ECO:0000256" key="7">
    <source>
        <dbReference type="SAM" id="Phobius"/>
    </source>
</evidence>
<dbReference type="STRING" id="526729.SAMN04324258_1794"/>
<evidence type="ECO:0000256" key="1">
    <source>
        <dbReference type="ARBA" id="ARBA00004651"/>
    </source>
</evidence>
<evidence type="ECO:0000256" key="4">
    <source>
        <dbReference type="ARBA" id="ARBA00022692"/>
    </source>
</evidence>
<evidence type="ECO:0000256" key="3">
    <source>
        <dbReference type="ARBA" id="ARBA00022475"/>
    </source>
</evidence>
<keyword evidence="3" id="KW-1003">Cell membrane</keyword>
<feature type="transmembrane region" description="Helical" evidence="7">
    <location>
        <begin position="481"/>
        <end position="501"/>
    </location>
</feature>
<dbReference type="Gene3D" id="1.20.1250.20">
    <property type="entry name" value="MFS general substrate transporter like domains"/>
    <property type="match status" value="2"/>
</dbReference>
<name>A0A1T5K328_9MICO</name>
<feature type="transmembrane region" description="Helical" evidence="7">
    <location>
        <begin position="167"/>
        <end position="185"/>
    </location>
</feature>
<dbReference type="SUPFAM" id="SSF103473">
    <property type="entry name" value="MFS general substrate transporter"/>
    <property type="match status" value="1"/>
</dbReference>
<keyword evidence="6 7" id="KW-0472">Membrane</keyword>
<dbReference type="EMBL" id="FUZQ01000003">
    <property type="protein sequence ID" value="SKC58106.1"/>
    <property type="molecule type" value="Genomic_DNA"/>
</dbReference>
<dbReference type="Pfam" id="PF07690">
    <property type="entry name" value="MFS_1"/>
    <property type="match status" value="1"/>
</dbReference>
<dbReference type="RefSeq" id="WP_079573628.1">
    <property type="nucleotide sequence ID" value="NZ_FUZQ01000003.1"/>
</dbReference>
<gene>
    <name evidence="9" type="ORF">SAMN04324258_1794</name>
</gene>
<feature type="transmembrane region" description="Helical" evidence="7">
    <location>
        <begin position="266"/>
        <end position="287"/>
    </location>
</feature>
<organism evidence="9 10">
    <name type="scientific">Krasilnikoviella flava</name>
    <dbReference type="NCBI Taxonomy" id="526729"/>
    <lineage>
        <taxon>Bacteria</taxon>
        <taxon>Bacillati</taxon>
        <taxon>Actinomycetota</taxon>
        <taxon>Actinomycetes</taxon>
        <taxon>Micrococcales</taxon>
        <taxon>Promicromonosporaceae</taxon>
        <taxon>Krasilnikoviella</taxon>
    </lineage>
</organism>
<keyword evidence="2" id="KW-0813">Transport</keyword>
<feature type="transmembrane region" description="Helical" evidence="7">
    <location>
        <begin position="139"/>
        <end position="161"/>
    </location>
</feature>
<evidence type="ECO:0000256" key="2">
    <source>
        <dbReference type="ARBA" id="ARBA00022448"/>
    </source>
</evidence>
<dbReference type="InterPro" id="IPR011701">
    <property type="entry name" value="MFS"/>
</dbReference>
<dbReference type="PROSITE" id="PS50850">
    <property type="entry name" value="MFS"/>
    <property type="match status" value="1"/>
</dbReference>
<feature type="transmembrane region" description="Helical" evidence="7">
    <location>
        <begin position="50"/>
        <end position="69"/>
    </location>
</feature>
<dbReference type="OrthoDB" id="4571944at2"/>
<feature type="transmembrane region" description="Helical" evidence="7">
    <location>
        <begin position="307"/>
        <end position="325"/>
    </location>
</feature>
<keyword evidence="5 7" id="KW-1133">Transmembrane helix</keyword>
<dbReference type="GO" id="GO:0022857">
    <property type="term" value="F:transmembrane transporter activity"/>
    <property type="evidence" value="ECO:0007669"/>
    <property type="project" value="InterPro"/>
</dbReference>
<dbReference type="AlphaFoldDB" id="A0A1T5K328"/>
<accession>A0A1T5K328</accession>
<dbReference type="GO" id="GO:0005886">
    <property type="term" value="C:plasma membrane"/>
    <property type="evidence" value="ECO:0007669"/>
    <property type="project" value="UniProtKB-SubCell"/>
</dbReference>
<protein>
    <submittedName>
        <fullName evidence="9">Predicted arabinose efflux permease, MFS family</fullName>
    </submittedName>
</protein>
<evidence type="ECO:0000256" key="6">
    <source>
        <dbReference type="ARBA" id="ARBA00023136"/>
    </source>
</evidence>
<feature type="transmembrane region" description="Helical" evidence="7">
    <location>
        <begin position="332"/>
        <end position="350"/>
    </location>
</feature>